<keyword evidence="6 10" id="KW-0443">Lipid metabolism</keyword>
<dbReference type="UniPathway" id="UPA00085"/>
<evidence type="ECO:0000256" key="7">
    <source>
        <dbReference type="ARBA" id="ARBA00023136"/>
    </source>
</evidence>
<dbReference type="SMART" id="SM01207">
    <property type="entry name" value="G3P_acyltransf"/>
    <property type="match status" value="1"/>
</dbReference>
<evidence type="ECO:0000313" key="11">
    <source>
        <dbReference type="EMBL" id="TMQ51032.1"/>
    </source>
</evidence>
<comment type="subcellular location">
    <subcellularLocation>
        <location evidence="10">Cell membrane</location>
        <topology evidence="10">Multi-pass membrane protein</topology>
    </subcellularLocation>
</comment>
<protein>
    <recommendedName>
        <fullName evidence="10">Glycerol-3-phosphate acyltransferase</fullName>
    </recommendedName>
    <alternativeName>
        <fullName evidence="10">Acyl-PO4 G3P acyltransferase</fullName>
    </alternativeName>
    <alternativeName>
        <fullName evidence="10">Acyl-phosphate--glycerol-3-phosphate acyltransferase</fullName>
    </alternativeName>
    <alternativeName>
        <fullName evidence="10">G3P acyltransferase</fullName>
        <shortName evidence="10">GPAT</shortName>
        <ecNumber evidence="10">2.3.1.275</ecNumber>
    </alternativeName>
    <alternativeName>
        <fullName evidence="10">Lysophosphatidic acid synthase</fullName>
        <shortName evidence="10">LPA synthase</shortName>
    </alternativeName>
</protein>
<dbReference type="AlphaFoldDB" id="A0A538SI26"/>
<comment type="pathway">
    <text evidence="10">Lipid metabolism; phospholipid metabolism.</text>
</comment>
<evidence type="ECO:0000256" key="8">
    <source>
        <dbReference type="ARBA" id="ARBA00023209"/>
    </source>
</evidence>
<feature type="transmembrane region" description="Helical" evidence="10">
    <location>
        <begin position="86"/>
        <end position="108"/>
    </location>
</feature>
<evidence type="ECO:0000256" key="1">
    <source>
        <dbReference type="ARBA" id="ARBA00022475"/>
    </source>
</evidence>
<gene>
    <name evidence="10 11" type="primary">plsY</name>
    <name evidence="11" type="ORF">E6K71_01050</name>
</gene>
<dbReference type="GO" id="GO:0008654">
    <property type="term" value="P:phospholipid biosynthetic process"/>
    <property type="evidence" value="ECO:0007669"/>
    <property type="project" value="UniProtKB-UniRule"/>
</dbReference>
<accession>A0A538SI26</accession>
<sequence length="225" mass="23590">MPLLLTSIVIGFLLGGLPSGLWIGRARGVNLRTVGSRNIGATNAYRVLGARWGILVFLLDAAKGFLAVRATHLLALAFGRTASHDALLVAGLAAGVAAILGHIFTPWLGFRGGRGVATSLGVFLAIVPFPTLCAFGLWILLVLLTRRVSVGSIGAAAAYPFLVFFLLREDSHRAMLTGIASLVSLLVIVRHKANIERLLQGTEPPILGRKAGAAGREEPRAGGTT</sequence>
<evidence type="ECO:0000256" key="4">
    <source>
        <dbReference type="ARBA" id="ARBA00022692"/>
    </source>
</evidence>
<feature type="transmembrane region" description="Helical" evidence="10">
    <location>
        <begin position="148"/>
        <end position="167"/>
    </location>
</feature>
<dbReference type="Pfam" id="PF02660">
    <property type="entry name" value="G3P_acyltransf"/>
    <property type="match status" value="1"/>
</dbReference>
<dbReference type="InterPro" id="IPR003811">
    <property type="entry name" value="G3P_acylTferase_PlsY"/>
</dbReference>
<comment type="similarity">
    <text evidence="10">Belongs to the PlsY family.</text>
</comment>
<keyword evidence="8 10" id="KW-0594">Phospholipid biosynthesis</keyword>
<evidence type="ECO:0000256" key="2">
    <source>
        <dbReference type="ARBA" id="ARBA00022516"/>
    </source>
</evidence>
<evidence type="ECO:0000256" key="3">
    <source>
        <dbReference type="ARBA" id="ARBA00022679"/>
    </source>
</evidence>
<keyword evidence="2 10" id="KW-0444">Lipid biosynthesis</keyword>
<organism evidence="11 12">
    <name type="scientific">Eiseniibacteriota bacterium</name>
    <dbReference type="NCBI Taxonomy" id="2212470"/>
    <lineage>
        <taxon>Bacteria</taxon>
        <taxon>Candidatus Eiseniibacteriota</taxon>
    </lineage>
</organism>
<dbReference type="EMBL" id="VBOR01000024">
    <property type="protein sequence ID" value="TMQ51032.1"/>
    <property type="molecule type" value="Genomic_DNA"/>
</dbReference>
<dbReference type="PANTHER" id="PTHR30309:SF0">
    <property type="entry name" value="GLYCEROL-3-PHOSPHATE ACYLTRANSFERASE-RELATED"/>
    <property type="match status" value="1"/>
</dbReference>
<comment type="subunit">
    <text evidence="10">Probably interacts with PlsX.</text>
</comment>
<keyword evidence="1 10" id="KW-1003">Cell membrane</keyword>
<evidence type="ECO:0000256" key="5">
    <source>
        <dbReference type="ARBA" id="ARBA00022989"/>
    </source>
</evidence>
<keyword evidence="11" id="KW-0012">Acyltransferase</keyword>
<feature type="transmembrane region" description="Helical" evidence="10">
    <location>
        <begin position="50"/>
        <end position="74"/>
    </location>
</feature>
<dbReference type="Proteomes" id="UP000316292">
    <property type="component" value="Unassembled WGS sequence"/>
</dbReference>
<dbReference type="EC" id="2.3.1.275" evidence="10"/>
<keyword evidence="3 10" id="KW-0808">Transferase</keyword>
<comment type="catalytic activity">
    <reaction evidence="10">
        <text>an acyl phosphate + sn-glycerol 3-phosphate = a 1-acyl-sn-glycero-3-phosphate + phosphate</text>
        <dbReference type="Rhea" id="RHEA:34075"/>
        <dbReference type="ChEBI" id="CHEBI:43474"/>
        <dbReference type="ChEBI" id="CHEBI:57597"/>
        <dbReference type="ChEBI" id="CHEBI:57970"/>
        <dbReference type="ChEBI" id="CHEBI:59918"/>
        <dbReference type="EC" id="2.3.1.275"/>
    </reaction>
</comment>
<dbReference type="NCBIfam" id="TIGR00023">
    <property type="entry name" value="glycerol-3-phosphate 1-O-acyltransferase PlsY"/>
    <property type="match status" value="1"/>
</dbReference>
<evidence type="ECO:0000256" key="6">
    <source>
        <dbReference type="ARBA" id="ARBA00023098"/>
    </source>
</evidence>
<dbReference type="GO" id="GO:0005886">
    <property type="term" value="C:plasma membrane"/>
    <property type="evidence" value="ECO:0007669"/>
    <property type="project" value="UniProtKB-SubCell"/>
</dbReference>
<dbReference type="GO" id="GO:0043772">
    <property type="term" value="F:acyl-phosphate glycerol-3-phosphate acyltransferase activity"/>
    <property type="evidence" value="ECO:0007669"/>
    <property type="project" value="UniProtKB-UniRule"/>
</dbReference>
<keyword evidence="9 10" id="KW-1208">Phospholipid metabolism</keyword>
<comment type="caution">
    <text evidence="11">The sequence shown here is derived from an EMBL/GenBank/DDBJ whole genome shotgun (WGS) entry which is preliminary data.</text>
</comment>
<evidence type="ECO:0000313" key="12">
    <source>
        <dbReference type="Proteomes" id="UP000316292"/>
    </source>
</evidence>
<keyword evidence="7 10" id="KW-0472">Membrane</keyword>
<comment type="function">
    <text evidence="10">Catalyzes the transfer of an acyl group from acyl-phosphate (acyl-PO(4)) to glycerol-3-phosphate (G3P) to form lysophosphatidic acid (LPA). This enzyme utilizes acyl-phosphate as fatty acyl donor, but not acyl-CoA or acyl-ACP.</text>
</comment>
<keyword evidence="5 10" id="KW-1133">Transmembrane helix</keyword>
<keyword evidence="4 10" id="KW-0812">Transmembrane</keyword>
<dbReference type="PANTHER" id="PTHR30309">
    <property type="entry name" value="INNER MEMBRANE PROTEIN YGIH"/>
    <property type="match status" value="1"/>
</dbReference>
<name>A0A538SI26_UNCEI</name>
<dbReference type="HAMAP" id="MF_01043">
    <property type="entry name" value="PlsY"/>
    <property type="match status" value="1"/>
</dbReference>
<evidence type="ECO:0000256" key="9">
    <source>
        <dbReference type="ARBA" id="ARBA00023264"/>
    </source>
</evidence>
<feature type="transmembrane region" description="Helical" evidence="10">
    <location>
        <begin position="120"/>
        <end position="141"/>
    </location>
</feature>
<evidence type="ECO:0000256" key="10">
    <source>
        <dbReference type="HAMAP-Rule" id="MF_01043"/>
    </source>
</evidence>
<reference evidence="11 12" key="1">
    <citation type="journal article" date="2019" name="Nat. Microbiol.">
        <title>Mediterranean grassland soil C-N compound turnover is dependent on rainfall and depth, and is mediated by genomically divergent microorganisms.</title>
        <authorList>
            <person name="Diamond S."/>
            <person name="Andeer P.F."/>
            <person name="Li Z."/>
            <person name="Crits-Christoph A."/>
            <person name="Burstein D."/>
            <person name="Anantharaman K."/>
            <person name="Lane K.R."/>
            <person name="Thomas B.C."/>
            <person name="Pan C."/>
            <person name="Northen T.R."/>
            <person name="Banfield J.F."/>
        </authorList>
    </citation>
    <scope>NUCLEOTIDE SEQUENCE [LARGE SCALE GENOMIC DNA]</scope>
    <source>
        <strain evidence="11">WS_1</strain>
    </source>
</reference>
<proteinExistence type="inferred from homology"/>